<evidence type="ECO:0000256" key="5">
    <source>
        <dbReference type="ARBA" id="ARBA00022898"/>
    </source>
</evidence>
<evidence type="ECO:0000256" key="3">
    <source>
        <dbReference type="ARBA" id="ARBA00022576"/>
    </source>
</evidence>
<dbReference type="Proteomes" id="UP000253314">
    <property type="component" value="Unassembled WGS sequence"/>
</dbReference>
<evidence type="ECO:0000313" key="11">
    <source>
        <dbReference type="EMBL" id="RBW68104.1"/>
    </source>
</evidence>
<dbReference type="Pfam" id="PF00266">
    <property type="entry name" value="Aminotran_5"/>
    <property type="match status" value="1"/>
</dbReference>
<evidence type="ECO:0000256" key="8">
    <source>
        <dbReference type="RuleBase" id="RU004075"/>
    </source>
</evidence>
<dbReference type="RefSeq" id="WP_113807579.1">
    <property type="nucleotide sequence ID" value="NZ_QOCW01000025.1"/>
</dbReference>
<keyword evidence="5 7" id="KW-0663">Pyridoxal phosphate</keyword>
<dbReference type="InterPro" id="IPR015424">
    <property type="entry name" value="PyrdxlP-dep_Trfase"/>
</dbReference>
<gene>
    <name evidence="11" type="ORF">DS031_18710</name>
</gene>
<name>A0A366XVE3_9BACI</name>
<keyword evidence="3 11" id="KW-0032">Aminotransferase</keyword>
<dbReference type="InterPro" id="IPR020578">
    <property type="entry name" value="Aminotrans_V_PyrdxlP_BS"/>
</dbReference>
<comment type="caution">
    <text evidence="11">The sequence shown here is derived from an EMBL/GenBank/DDBJ whole genome shotgun (WGS) entry which is preliminary data.</text>
</comment>
<dbReference type="OrthoDB" id="389074at2"/>
<dbReference type="Gene3D" id="3.90.1150.10">
    <property type="entry name" value="Aspartate Aminotransferase, domain 1"/>
    <property type="match status" value="1"/>
</dbReference>
<dbReference type="PIRSF" id="PIRSF000524">
    <property type="entry name" value="SPT"/>
    <property type="match status" value="1"/>
</dbReference>
<evidence type="ECO:0000256" key="2">
    <source>
        <dbReference type="ARBA" id="ARBA00009236"/>
    </source>
</evidence>
<evidence type="ECO:0000256" key="1">
    <source>
        <dbReference type="ARBA" id="ARBA00001933"/>
    </source>
</evidence>
<feature type="modified residue" description="N6-(pyridoxal phosphate)lysine" evidence="7">
    <location>
        <position position="198"/>
    </location>
</feature>
<dbReference type="Gene3D" id="3.40.640.10">
    <property type="entry name" value="Type I PLP-dependent aspartate aminotransferase-like (Major domain)"/>
    <property type="match status" value="1"/>
</dbReference>
<evidence type="ECO:0000256" key="6">
    <source>
        <dbReference type="PIRSR" id="PIRSR000524-1"/>
    </source>
</evidence>
<dbReference type="AlphaFoldDB" id="A0A366XVE3"/>
<keyword evidence="4 11" id="KW-0808">Transferase</keyword>
<dbReference type="PANTHER" id="PTHR21152">
    <property type="entry name" value="AMINOTRANSFERASE CLASS V"/>
    <property type="match status" value="1"/>
</dbReference>
<evidence type="ECO:0000256" key="9">
    <source>
        <dbReference type="RuleBase" id="RU004504"/>
    </source>
</evidence>
<dbReference type="GO" id="GO:0004760">
    <property type="term" value="F:L-serine-pyruvate transaminase activity"/>
    <property type="evidence" value="ECO:0007669"/>
    <property type="project" value="TreeGrafter"/>
</dbReference>
<dbReference type="InterPro" id="IPR015422">
    <property type="entry name" value="PyrdxlP-dep_Trfase_small"/>
</dbReference>
<feature type="binding site" evidence="6">
    <location>
        <position position="361"/>
    </location>
    <ligand>
        <name>substrate</name>
    </ligand>
</feature>
<dbReference type="GO" id="GO:0019265">
    <property type="term" value="P:glycine biosynthetic process, by transamination of glyoxylate"/>
    <property type="evidence" value="ECO:0007669"/>
    <property type="project" value="TreeGrafter"/>
</dbReference>
<dbReference type="SUPFAM" id="SSF53383">
    <property type="entry name" value="PLP-dependent transferases"/>
    <property type="match status" value="1"/>
</dbReference>
<dbReference type="PROSITE" id="PS00595">
    <property type="entry name" value="AA_TRANSFER_CLASS_5"/>
    <property type="match status" value="1"/>
</dbReference>
<comment type="cofactor">
    <cofactor evidence="1 7 9">
        <name>pyridoxal 5'-phosphate</name>
        <dbReference type="ChEBI" id="CHEBI:597326"/>
    </cofactor>
</comment>
<dbReference type="FunFam" id="3.40.640.10:FF:000027">
    <property type="entry name" value="Serine--pyruvate aminotransferase, mitochondrial"/>
    <property type="match status" value="1"/>
</dbReference>
<evidence type="ECO:0000256" key="7">
    <source>
        <dbReference type="PIRSR" id="PIRSR000524-50"/>
    </source>
</evidence>
<evidence type="ECO:0000259" key="10">
    <source>
        <dbReference type="Pfam" id="PF00266"/>
    </source>
</evidence>
<dbReference type="EMBL" id="QOCW01000025">
    <property type="protein sequence ID" value="RBW68104.1"/>
    <property type="molecule type" value="Genomic_DNA"/>
</dbReference>
<dbReference type="InterPro" id="IPR024169">
    <property type="entry name" value="SP_NH2Trfase/AEP_transaminase"/>
</dbReference>
<accession>A0A366XVE3</accession>
<proteinExistence type="inferred from homology"/>
<dbReference type="GO" id="GO:0008453">
    <property type="term" value="F:alanine-glyoxylate transaminase activity"/>
    <property type="evidence" value="ECO:0007669"/>
    <property type="project" value="TreeGrafter"/>
</dbReference>
<feature type="domain" description="Aminotransferase class V" evidence="10">
    <location>
        <begin position="40"/>
        <end position="350"/>
    </location>
</feature>
<comment type="similarity">
    <text evidence="2 8">Belongs to the class-V pyridoxal-phosphate-dependent aminotransferase family.</text>
</comment>
<keyword evidence="12" id="KW-1185">Reference proteome</keyword>
<organism evidence="11 12">
    <name type="scientific">Bacillus taeanensis</name>
    <dbReference type="NCBI Taxonomy" id="273032"/>
    <lineage>
        <taxon>Bacteria</taxon>
        <taxon>Bacillati</taxon>
        <taxon>Bacillota</taxon>
        <taxon>Bacilli</taxon>
        <taxon>Bacillales</taxon>
        <taxon>Bacillaceae</taxon>
        <taxon>Bacillus</taxon>
    </lineage>
</organism>
<reference evidence="11 12" key="1">
    <citation type="submission" date="2018-07" db="EMBL/GenBank/DDBJ databases">
        <title>Lottiidibacillus patelloidae gen. nov., sp. nov., isolated from the intestinal tract of a marine limpet and the reclassification of B. taeanensis BH030017T, B. algicola KMM 3737T and B. hwajinpoensis SW-72T as genus Lottiidibacillus.</title>
        <authorList>
            <person name="Liu R."/>
            <person name="Huang Z."/>
        </authorList>
    </citation>
    <scope>NUCLEOTIDE SEQUENCE [LARGE SCALE GENOMIC DNA]</scope>
    <source>
        <strain evidence="11 12">BH030017</strain>
    </source>
</reference>
<evidence type="ECO:0000313" key="12">
    <source>
        <dbReference type="Proteomes" id="UP000253314"/>
    </source>
</evidence>
<dbReference type="PANTHER" id="PTHR21152:SF40">
    <property type="entry name" value="ALANINE--GLYOXYLATE AMINOTRANSFERASE"/>
    <property type="match status" value="1"/>
</dbReference>
<sequence>MTAFKEINAPLRTIMTPGPVEADPRVLRAMSTPILGQFDPAFTQMMNETMEMLRRIFQTKNQWAFPIDGTSRSGIEAVLCSVLEPGDKVLIPIFGRFGYLLTEIAERNGVEIHTMECKWGEVFDQQDIIDEMKRIQPKVLAIVHGETSTGCMQPLDKIGPACRELDVLCVVDAVATIGGTEVKVDEWQLDAVIGGTQKCFSVPSGMAPITYNERVEKILAARKKVERGVATEQDRVNVQQPIRSNYFDLSQLQDYWGPRRLNHHTEATSMLYALREGARIVLEEGLQERFERHRLHEKALIEGIKAMGLGLFNDVPWKLPMVTCVNIPAGVDGDSVRTMLLQQFGIEIASSFGPLHGKIWRIGTMGYSCRKENILFVLGALEAVLIRHGAAIQIGQGLQAALDVYESPVVALEASESPYAAVKK</sequence>
<dbReference type="InterPro" id="IPR000192">
    <property type="entry name" value="Aminotrans_V_dom"/>
</dbReference>
<protein>
    <submittedName>
        <fullName evidence="11">Aminotransferase</fullName>
    </submittedName>
</protein>
<dbReference type="InterPro" id="IPR015421">
    <property type="entry name" value="PyrdxlP-dep_Trfase_major"/>
</dbReference>
<evidence type="ECO:0000256" key="4">
    <source>
        <dbReference type="ARBA" id="ARBA00022679"/>
    </source>
</evidence>